<comment type="similarity">
    <text evidence="1">Belongs to the pectinesterase family.</text>
</comment>
<sequence>MSYSFRYLRICQFILFLLFVSNIVRAQKATFKNRYVVDKKGNGDFLTIQDAVNAVRDLSQQRVTIFIKNGVYKEKIIVPQQKSNITLLGENKDSTIISNGDYSGKVRMEGRDAMGLTKFSTYTSYTVLVQGQNFIAKDLTIENTAGRIGQAVALHVDADRVQVINCRLSGNQDTLYAAEGRQYYQDCIIEGTTDFIFGKAIAIFSNCTIVSKQNSYITAASSDPEQKYGFVFFKCKLMASDNTVNQVFLGRPWRPFAKTVFLDCNMGGFIRPDGWDNWRDTTNEKTAFYAEYHSTGSGANLSKRVKWSYQLTSKEAKLYSINNIFNLNDTWIPSLKE</sequence>
<dbReference type="PROSITE" id="PS00800">
    <property type="entry name" value="PECTINESTERASE_1"/>
    <property type="match status" value="1"/>
</dbReference>
<dbReference type="GO" id="GO:0042545">
    <property type="term" value="P:cell wall modification"/>
    <property type="evidence" value="ECO:0007669"/>
    <property type="project" value="UniProtKB-UniRule"/>
</dbReference>
<evidence type="ECO:0000256" key="2">
    <source>
        <dbReference type="ARBA" id="ARBA00022801"/>
    </source>
</evidence>
<protein>
    <recommendedName>
        <fullName evidence="5">Pectinesterase</fullName>
        <ecNumber evidence="5">3.1.1.11</ecNumber>
    </recommendedName>
</protein>
<evidence type="ECO:0000256" key="3">
    <source>
        <dbReference type="ARBA" id="ARBA00023085"/>
    </source>
</evidence>
<evidence type="ECO:0000313" key="7">
    <source>
        <dbReference type="EMBL" id="QES88804.1"/>
    </source>
</evidence>
<keyword evidence="2 5" id="KW-0378">Hydrolase</keyword>
<dbReference type="SUPFAM" id="SSF51126">
    <property type="entry name" value="Pectin lyase-like"/>
    <property type="match status" value="1"/>
</dbReference>
<dbReference type="EMBL" id="CP044016">
    <property type="protein sequence ID" value="QES88804.1"/>
    <property type="molecule type" value="Genomic_DNA"/>
</dbReference>
<evidence type="ECO:0000259" key="6">
    <source>
        <dbReference type="Pfam" id="PF01095"/>
    </source>
</evidence>
<evidence type="ECO:0000256" key="1">
    <source>
        <dbReference type="ARBA" id="ARBA00008891"/>
    </source>
</evidence>
<gene>
    <name evidence="7" type="ORF">E0W69_009110</name>
</gene>
<dbReference type="InterPro" id="IPR000070">
    <property type="entry name" value="Pectinesterase_cat"/>
</dbReference>
<feature type="active site" evidence="4">
    <location>
        <position position="194"/>
    </location>
</feature>
<dbReference type="GO" id="GO:0009279">
    <property type="term" value="C:cell outer membrane"/>
    <property type="evidence" value="ECO:0007669"/>
    <property type="project" value="TreeGrafter"/>
</dbReference>
<dbReference type="Gene3D" id="2.160.20.10">
    <property type="entry name" value="Single-stranded right-handed beta-helix, Pectin lyase-like"/>
    <property type="match status" value="1"/>
</dbReference>
<name>A0A5P2FZ27_9BACT</name>
<comment type="catalytic activity">
    <reaction evidence="5">
        <text>[(1-&gt;4)-alpha-D-galacturonosyl methyl ester](n) + n H2O = [(1-&gt;4)-alpha-D-galacturonosyl](n) + n methanol + n H(+)</text>
        <dbReference type="Rhea" id="RHEA:22380"/>
        <dbReference type="Rhea" id="RHEA-COMP:14570"/>
        <dbReference type="Rhea" id="RHEA-COMP:14573"/>
        <dbReference type="ChEBI" id="CHEBI:15377"/>
        <dbReference type="ChEBI" id="CHEBI:15378"/>
        <dbReference type="ChEBI" id="CHEBI:17790"/>
        <dbReference type="ChEBI" id="CHEBI:140522"/>
        <dbReference type="ChEBI" id="CHEBI:140523"/>
        <dbReference type="EC" id="3.1.1.11"/>
    </reaction>
</comment>
<dbReference type="KEGG" id="arac:E0W69_009110"/>
<dbReference type="UniPathway" id="UPA00545">
    <property type="reaction ID" value="UER00823"/>
</dbReference>
<dbReference type="GO" id="GO:0030599">
    <property type="term" value="F:pectinesterase activity"/>
    <property type="evidence" value="ECO:0007669"/>
    <property type="project" value="UniProtKB-UniRule"/>
</dbReference>
<evidence type="ECO:0000256" key="4">
    <source>
        <dbReference type="PROSITE-ProRule" id="PRU10040"/>
    </source>
</evidence>
<keyword evidence="3 5" id="KW-0063">Aspartyl esterase</keyword>
<organism evidence="7 8">
    <name type="scientific">Rhizosphaericola mali</name>
    <dbReference type="NCBI Taxonomy" id="2545455"/>
    <lineage>
        <taxon>Bacteria</taxon>
        <taxon>Pseudomonadati</taxon>
        <taxon>Bacteroidota</taxon>
        <taxon>Chitinophagia</taxon>
        <taxon>Chitinophagales</taxon>
        <taxon>Chitinophagaceae</taxon>
        <taxon>Rhizosphaericola</taxon>
    </lineage>
</organism>
<dbReference type="Proteomes" id="UP000292424">
    <property type="component" value="Chromosome"/>
</dbReference>
<evidence type="ECO:0000313" key="8">
    <source>
        <dbReference type="Proteomes" id="UP000292424"/>
    </source>
</evidence>
<keyword evidence="8" id="KW-1185">Reference proteome</keyword>
<accession>A0A5P2FZ27</accession>
<dbReference type="InterPro" id="IPR012334">
    <property type="entry name" value="Pectin_lyas_fold"/>
</dbReference>
<comment type="pathway">
    <text evidence="5">Glycan metabolism; pectin degradation; 2-dehydro-3-deoxy-D-gluconate from pectin: step 1/5.</text>
</comment>
<proteinExistence type="inferred from homology"/>
<dbReference type="AlphaFoldDB" id="A0A5P2FZ27"/>
<reference evidence="7 8" key="1">
    <citation type="submission" date="2019-09" db="EMBL/GenBank/DDBJ databases">
        <title>Complete genome sequence of Arachidicoccus sp. B3-10 isolated from apple orchard soil.</title>
        <authorList>
            <person name="Kim H.S."/>
            <person name="Han K.-I."/>
            <person name="Suh M.K."/>
            <person name="Lee K.C."/>
            <person name="Eom M.K."/>
            <person name="Kim J.-S."/>
            <person name="Kang S.W."/>
            <person name="Sin Y."/>
            <person name="Lee J.-S."/>
        </authorList>
    </citation>
    <scope>NUCLEOTIDE SEQUENCE [LARGE SCALE GENOMIC DNA]</scope>
    <source>
        <strain evidence="7 8">B3-10</strain>
    </source>
</reference>
<dbReference type="GO" id="GO:0045490">
    <property type="term" value="P:pectin catabolic process"/>
    <property type="evidence" value="ECO:0007669"/>
    <property type="project" value="UniProtKB-UniRule"/>
</dbReference>
<dbReference type="Pfam" id="PF01095">
    <property type="entry name" value="Pectinesterase"/>
    <property type="match status" value="1"/>
</dbReference>
<feature type="domain" description="Pectinesterase catalytic" evidence="6">
    <location>
        <begin position="36"/>
        <end position="323"/>
    </location>
</feature>
<dbReference type="OrthoDB" id="9804686at2"/>
<dbReference type="PANTHER" id="PTHR31321">
    <property type="entry name" value="ACYL-COA THIOESTER HYDROLASE YBHC-RELATED"/>
    <property type="match status" value="1"/>
</dbReference>
<dbReference type="InterPro" id="IPR011050">
    <property type="entry name" value="Pectin_lyase_fold/virulence"/>
</dbReference>
<dbReference type="PROSITE" id="PS00503">
    <property type="entry name" value="PECTINESTERASE_2"/>
    <property type="match status" value="1"/>
</dbReference>
<dbReference type="PANTHER" id="PTHR31321:SF57">
    <property type="entry name" value="PECTINESTERASE 53-RELATED"/>
    <property type="match status" value="1"/>
</dbReference>
<evidence type="ECO:0000256" key="5">
    <source>
        <dbReference type="RuleBase" id="RU000589"/>
    </source>
</evidence>
<dbReference type="InterPro" id="IPR033131">
    <property type="entry name" value="Pectinesterase_Asp_AS"/>
</dbReference>
<dbReference type="InterPro" id="IPR018040">
    <property type="entry name" value="Pectinesterase_Tyr_AS"/>
</dbReference>
<dbReference type="EC" id="3.1.1.11" evidence="5"/>